<name>A0A4Y3PDL2_BREPA</name>
<evidence type="ECO:0000313" key="3">
    <source>
        <dbReference type="Proteomes" id="UP000316882"/>
    </source>
</evidence>
<proteinExistence type="predicted"/>
<dbReference type="EMBL" id="BJMH01000008">
    <property type="protein sequence ID" value="GEB32512.1"/>
    <property type="molecule type" value="Genomic_DNA"/>
</dbReference>
<accession>A0A4Y3PDL2</accession>
<evidence type="ECO:0000256" key="1">
    <source>
        <dbReference type="SAM" id="MobiDB-lite"/>
    </source>
</evidence>
<protein>
    <submittedName>
        <fullName evidence="2">Uncharacterized protein</fullName>
    </submittedName>
</protein>
<keyword evidence="3" id="KW-1185">Reference proteome</keyword>
<dbReference type="Proteomes" id="UP000316882">
    <property type="component" value="Unassembled WGS sequence"/>
</dbReference>
<dbReference type="AlphaFoldDB" id="A0A4Y3PDL2"/>
<gene>
    <name evidence="2" type="ORF">BPA01_20920</name>
</gene>
<comment type="caution">
    <text evidence="2">The sequence shown here is derived from an EMBL/GenBank/DDBJ whole genome shotgun (WGS) entry which is preliminary data.</text>
</comment>
<sequence>MAQMAGALQRVKSRRAGMDSAQQERIGEKEAGQTPDAAQELRESTNLRGRQGHRCLPNKKGEIKLWQNS</sequence>
<feature type="region of interest" description="Disordered" evidence="1">
    <location>
        <begin position="1"/>
        <end position="69"/>
    </location>
</feature>
<reference evidence="2 3" key="1">
    <citation type="submission" date="2019-06" db="EMBL/GenBank/DDBJ databases">
        <title>Whole genome shotgun sequence of Brevibacillus parabrevis NBRC 12334.</title>
        <authorList>
            <person name="Hosoyama A."/>
            <person name="Uohara A."/>
            <person name="Ohji S."/>
            <person name="Ichikawa N."/>
        </authorList>
    </citation>
    <scope>NUCLEOTIDE SEQUENCE [LARGE SCALE GENOMIC DNA]</scope>
    <source>
        <strain evidence="2 3">NBRC 12334</strain>
    </source>
</reference>
<evidence type="ECO:0000313" key="2">
    <source>
        <dbReference type="EMBL" id="GEB32512.1"/>
    </source>
</evidence>
<organism evidence="2 3">
    <name type="scientific">Brevibacillus parabrevis</name>
    <dbReference type="NCBI Taxonomy" id="54914"/>
    <lineage>
        <taxon>Bacteria</taxon>
        <taxon>Bacillati</taxon>
        <taxon>Bacillota</taxon>
        <taxon>Bacilli</taxon>
        <taxon>Bacillales</taxon>
        <taxon>Paenibacillaceae</taxon>
        <taxon>Brevibacillus</taxon>
    </lineage>
</organism>